<evidence type="ECO:0000313" key="1">
    <source>
        <dbReference type="EMBL" id="KZV93295.1"/>
    </source>
</evidence>
<gene>
    <name evidence="1" type="ORF">EXIGLDRAFT_51305</name>
</gene>
<evidence type="ECO:0000313" key="2">
    <source>
        <dbReference type="Proteomes" id="UP000077266"/>
    </source>
</evidence>
<name>A0A165IEI9_EXIGL</name>
<reference evidence="1 2" key="1">
    <citation type="journal article" date="2016" name="Mol. Biol. Evol.">
        <title>Comparative Genomics of Early-Diverging Mushroom-Forming Fungi Provides Insights into the Origins of Lignocellulose Decay Capabilities.</title>
        <authorList>
            <person name="Nagy L.G."/>
            <person name="Riley R."/>
            <person name="Tritt A."/>
            <person name="Adam C."/>
            <person name="Daum C."/>
            <person name="Floudas D."/>
            <person name="Sun H."/>
            <person name="Yadav J.S."/>
            <person name="Pangilinan J."/>
            <person name="Larsson K.H."/>
            <person name="Matsuura K."/>
            <person name="Barry K."/>
            <person name="Labutti K."/>
            <person name="Kuo R."/>
            <person name="Ohm R.A."/>
            <person name="Bhattacharya S.S."/>
            <person name="Shirouzu T."/>
            <person name="Yoshinaga Y."/>
            <person name="Martin F.M."/>
            <person name="Grigoriev I.V."/>
            <person name="Hibbett D.S."/>
        </authorList>
    </citation>
    <scope>NUCLEOTIDE SEQUENCE [LARGE SCALE GENOMIC DNA]</scope>
    <source>
        <strain evidence="1 2">HHB12029</strain>
    </source>
</reference>
<protein>
    <submittedName>
        <fullName evidence="1">Uncharacterized protein</fullName>
    </submittedName>
</protein>
<dbReference type="EMBL" id="KV425992">
    <property type="protein sequence ID" value="KZV93295.1"/>
    <property type="molecule type" value="Genomic_DNA"/>
</dbReference>
<organism evidence="1 2">
    <name type="scientific">Exidia glandulosa HHB12029</name>
    <dbReference type="NCBI Taxonomy" id="1314781"/>
    <lineage>
        <taxon>Eukaryota</taxon>
        <taxon>Fungi</taxon>
        <taxon>Dikarya</taxon>
        <taxon>Basidiomycota</taxon>
        <taxon>Agaricomycotina</taxon>
        <taxon>Agaricomycetes</taxon>
        <taxon>Auriculariales</taxon>
        <taxon>Exidiaceae</taxon>
        <taxon>Exidia</taxon>
    </lineage>
</organism>
<accession>A0A165IEI9</accession>
<dbReference type="InParanoid" id="A0A165IEI9"/>
<sequence length="135" mass="14746">MLGAPHAPRARGTGRLARLCAHDLGVVCDRTVDIPSMSSQADCTMLCEPGHYADSCHYAASQTHASSAEVDARVRVLAKGYRASRCQRVRDHGYTQVTFFSLKTQPLTAEAWLYNPHRRLKAPQIPPDSSPAPST</sequence>
<proteinExistence type="predicted"/>
<dbReference type="Proteomes" id="UP000077266">
    <property type="component" value="Unassembled WGS sequence"/>
</dbReference>
<dbReference type="AlphaFoldDB" id="A0A165IEI9"/>
<keyword evidence="2" id="KW-1185">Reference proteome</keyword>